<feature type="compositionally biased region" description="Polar residues" evidence="13">
    <location>
        <begin position="645"/>
        <end position="664"/>
    </location>
</feature>
<keyword evidence="8 14" id="KW-0472">Membrane</keyword>
<keyword evidence="5" id="KW-0732">Signal</keyword>
<evidence type="ECO:0000256" key="12">
    <source>
        <dbReference type="ARBA" id="ARBA00023303"/>
    </source>
</evidence>
<dbReference type="GO" id="GO:0016020">
    <property type="term" value="C:membrane"/>
    <property type="evidence" value="ECO:0007669"/>
    <property type="project" value="UniProtKB-SubCell"/>
</dbReference>
<dbReference type="Pfam" id="PF00060">
    <property type="entry name" value="Lig_chan"/>
    <property type="match status" value="1"/>
</dbReference>
<keyword evidence="7" id="KW-0406">Ion transport</keyword>
<keyword evidence="6 14" id="KW-1133">Transmembrane helix</keyword>
<comment type="similarity">
    <text evidence="2">Belongs to the glutamate-gated ion channel (TC 1.A.10.1) family.</text>
</comment>
<evidence type="ECO:0000256" key="9">
    <source>
        <dbReference type="ARBA" id="ARBA00023170"/>
    </source>
</evidence>
<dbReference type="GO" id="GO:0034220">
    <property type="term" value="P:monoatomic ion transmembrane transport"/>
    <property type="evidence" value="ECO:0007669"/>
    <property type="project" value="UniProtKB-KW"/>
</dbReference>
<proteinExistence type="inferred from homology"/>
<dbReference type="Gene3D" id="3.40.50.2300">
    <property type="match status" value="2"/>
</dbReference>
<evidence type="ECO:0000256" key="14">
    <source>
        <dbReference type="SAM" id="Phobius"/>
    </source>
</evidence>
<keyword evidence="12" id="KW-0407">Ion channel</keyword>
<dbReference type="EMBL" id="OZ075145">
    <property type="protein sequence ID" value="CAL5046503.1"/>
    <property type="molecule type" value="Genomic_DNA"/>
</dbReference>
<dbReference type="FunFam" id="3.40.190.10:FF:000291">
    <property type="entry name" value="Glutamate receptor"/>
    <property type="match status" value="1"/>
</dbReference>
<evidence type="ECO:0000256" key="6">
    <source>
        <dbReference type="ARBA" id="ARBA00022989"/>
    </source>
</evidence>
<organism evidence="16 17">
    <name type="scientific">Urochloa decumbens</name>
    <dbReference type="NCBI Taxonomy" id="240449"/>
    <lineage>
        <taxon>Eukaryota</taxon>
        <taxon>Viridiplantae</taxon>
        <taxon>Streptophyta</taxon>
        <taxon>Embryophyta</taxon>
        <taxon>Tracheophyta</taxon>
        <taxon>Spermatophyta</taxon>
        <taxon>Magnoliopsida</taxon>
        <taxon>Liliopsida</taxon>
        <taxon>Poales</taxon>
        <taxon>Poaceae</taxon>
        <taxon>PACMAD clade</taxon>
        <taxon>Panicoideae</taxon>
        <taxon>Panicodae</taxon>
        <taxon>Paniceae</taxon>
        <taxon>Melinidinae</taxon>
        <taxon>Urochloa</taxon>
    </lineage>
</organism>
<dbReference type="AlphaFoldDB" id="A0ABC9DWJ3"/>
<evidence type="ECO:0000313" key="16">
    <source>
        <dbReference type="EMBL" id="CAL5046503.1"/>
    </source>
</evidence>
<evidence type="ECO:0000256" key="1">
    <source>
        <dbReference type="ARBA" id="ARBA00004141"/>
    </source>
</evidence>
<evidence type="ECO:0000256" key="3">
    <source>
        <dbReference type="ARBA" id="ARBA00022448"/>
    </source>
</evidence>
<feature type="transmembrane region" description="Helical" evidence="14">
    <location>
        <begin position="433"/>
        <end position="457"/>
    </location>
</feature>
<dbReference type="Pfam" id="PF10613">
    <property type="entry name" value="Lig_chan-Glu_bd"/>
    <property type="match status" value="1"/>
</dbReference>
<feature type="transmembrane region" description="Helical" evidence="14">
    <location>
        <begin position="372"/>
        <end position="391"/>
    </location>
</feature>
<evidence type="ECO:0000259" key="15">
    <source>
        <dbReference type="SMART" id="SM00079"/>
    </source>
</evidence>
<keyword evidence="3" id="KW-0813">Transport</keyword>
<evidence type="ECO:0000313" key="17">
    <source>
        <dbReference type="Proteomes" id="UP001497457"/>
    </source>
</evidence>
<dbReference type="InterPro" id="IPR001320">
    <property type="entry name" value="Iontro_rcpt_C"/>
</dbReference>
<dbReference type="Gene3D" id="1.10.287.70">
    <property type="match status" value="1"/>
</dbReference>
<dbReference type="Pfam" id="PF01094">
    <property type="entry name" value="ANF_receptor"/>
    <property type="match status" value="1"/>
</dbReference>
<dbReference type="InterPro" id="IPR028082">
    <property type="entry name" value="Peripla_BP_I"/>
</dbReference>
<dbReference type="InterPro" id="IPR015683">
    <property type="entry name" value="Ionotropic_Glu_rcpt"/>
</dbReference>
<dbReference type="PANTHER" id="PTHR18966">
    <property type="entry name" value="IONOTROPIC GLUTAMATE RECEPTOR"/>
    <property type="match status" value="1"/>
</dbReference>
<dbReference type="InterPro" id="IPR001828">
    <property type="entry name" value="ANF_lig-bd_rcpt"/>
</dbReference>
<dbReference type="InterPro" id="IPR019594">
    <property type="entry name" value="Glu/Gly-bd"/>
</dbReference>
<dbReference type="FunFam" id="1.10.287.70:FF:000037">
    <property type="entry name" value="Glutamate receptor"/>
    <property type="match status" value="1"/>
</dbReference>
<keyword evidence="10" id="KW-0325">Glycoprotein</keyword>
<evidence type="ECO:0000256" key="10">
    <source>
        <dbReference type="ARBA" id="ARBA00023180"/>
    </source>
</evidence>
<keyword evidence="11" id="KW-1071">Ligand-gated ion channel</keyword>
<dbReference type="SMART" id="SM00079">
    <property type="entry name" value="PBPe"/>
    <property type="match status" value="1"/>
</dbReference>
<dbReference type="Gene3D" id="3.40.190.10">
    <property type="entry name" value="Periplasmic binding protein-like II"/>
    <property type="match status" value="2"/>
</dbReference>
<keyword evidence="9" id="KW-0675">Receptor</keyword>
<gene>
    <name evidence="16" type="ORF">URODEC1_LOCUS89370</name>
</gene>
<dbReference type="SUPFAM" id="SSF53822">
    <property type="entry name" value="Periplasmic binding protein-like I"/>
    <property type="match status" value="1"/>
</dbReference>
<evidence type="ECO:0000256" key="11">
    <source>
        <dbReference type="ARBA" id="ARBA00023286"/>
    </source>
</evidence>
<feature type="domain" description="Ionotropic glutamate receptor C-terminal" evidence="15">
    <location>
        <begin position="248"/>
        <end position="593"/>
    </location>
</feature>
<keyword evidence="4 14" id="KW-0812">Transmembrane</keyword>
<keyword evidence="17" id="KW-1185">Reference proteome</keyword>
<evidence type="ECO:0000256" key="13">
    <source>
        <dbReference type="SAM" id="MobiDB-lite"/>
    </source>
</evidence>
<dbReference type="Proteomes" id="UP001497457">
    <property type="component" value="Chromosome 35b"/>
</dbReference>
<feature type="region of interest" description="Disordered" evidence="13">
    <location>
        <begin position="645"/>
        <end position="684"/>
    </location>
</feature>
<evidence type="ECO:0000256" key="4">
    <source>
        <dbReference type="ARBA" id="ARBA00022692"/>
    </source>
</evidence>
<protein>
    <recommendedName>
        <fullName evidence="15">Ionotropic glutamate receptor C-terminal domain-containing protein</fullName>
    </recommendedName>
</protein>
<dbReference type="SUPFAM" id="SSF53850">
    <property type="entry name" value="Periplasmic binding protein-like II"/>
    <property type="match status" value="1"/>
</dbReference>
<dbReference type="CDD" id="cd13686">
    <property type="entry name" value="GluR_Plant"/>
    <property type="match status" value="1"/>
</dbReference>
<evidence type="ECO:0000256" key="8">
    <source>
        <dbReference type="ARBA" id="ARBA00023136"/>
    </source>
</evidence>
<evidence type="ECO:0000256" key="5">
    <source>
        <dbReference type="ARBA" id="ARBA00022729"/>
    </source>
</evidence>
<sequence length="684" mass="76058">MQTRVFIVHMLPARAACFFARASAAGMMTEGYVWIVTDNVGTSLDVLPEHTIETMQGVVSFRPYVAKSVRTTDFTARFVTQFIAKYHQYTDVRMARPTVYQYWAYDVACAVAIATEKLKRVRFSNLGFQTLEGEGKRLLDGLVPTPAGPKLLRSILEAEFDGLAGRFRLVDRHLQIPIYEVVNLIGEKARGIGFWSPGSGLLRLLNSSNCQSGAICSMSTGKALKPVIWPGDSITVPKGWDFPVNGKILRIGVPVRREFKFFVNVENNPNTNTSSISGYSIDVFDAAVKKLPYALRYQYIPYDCANSYELLVSQVFLKNLDAAVGDVTIVANRTRYVDFTMPYTESGVSMLVLAKNDGKLSTWIFLEPLTKGLWIVTLLFLFATGLLVWLIEHPTNVEFQGSKLRQFSTVFYFTFSTLTFSHDQIIKKLRSKVLVVIWCFVVLVLVQTYTASLSSLLTARRLQPSVTDPWQLLRNGDCVGYQNGSFVQARLKQIGFGEHKIKVFSTLEQYANALRAGSKHGGVSAIFDEVPYLNSFLTQYGQEFKIVGPVDRTNGFGFVFPKGSPMVPDLSKAILNLREGSEGLEIENKWFGDATLPLHHDNPDTDFAHLTLRSFKGLFIINGITLGVTLLITLPKFIRARNTEPINASSQSAFESGETASNNEPEPLPDGTAEDSAPAESPPE</sequence>
<evidence type="ECO:0000256" key="7">
    <source>
        <dbReference type="ARBA" id="ARBA00023065"/>
    </source>
</evidence>
<reference evidence="16" key="1">
    <citation type="submission" date="2024-10" db="EMBL/GenBank/DDBJ databases">
        <authorList>
            <person name="Ryan C."/>
        </authorList>
    </citation>
    <scope>NUCLEOTIDE SEQUENCE [LARGE SCALE GENOMIC DNA]</scope>
</reference>
<accession>A0ABC9DWJ3</accession>
<comment type="subcellular location">
    <subcellularLocation>
        <location evidence="1">Membrane</location>
        <topology evidence="1">Multi-pass membrane protein</topology>
    </subcellularLocation>
</comment>
<feature type="transmembrane region" description="Helical" evidence="14">
    <location>
        <begin position="615"/>
        <end position="634"/>
    </location>
</feature>
<evidence type="ECO:0000256" key="2">
    <source>
        <dbReference type="ARBA" id="ARBA00008685"/>
    </source>
</evidence>
<name>A0ABC9DWJ3_9POAL</name>